<accession>A0A1H9DKB3</accession>
<keyword evidence="3" id="KW-1185">Reference proteome</keyword>
<dbReference type="AlphaFoldDB" id="A0A1H9DKB3"/>
<dbReference type="RefSeq" id="WP_143339713.1">
    <property type="nucleotide sequence ID" value="NZ_FOFO01000018.1"/>
</dbReference>
<gene>
    <name evidence="2" type="ORF">SAMN05421693_11815</name>
</gene>
<organism evidence="2 3">
    <name type="scientific">Ectothiorhodospira magna</name>
    <dbReference type="NCBI Taxonomy" id="867345"/>
    <lineage>
        <taxon>Bacteria</taxon>
        <taxon>Pseudomonadati</taxon>
        <taxon>Pseudomonadota</taxon>
        <taxon>Gammaproteobacteria</taxon>
        <taxon>Chromatiales</taxon>
        <taxon>Ectothiorhodospiraceae</taxon>
        <taxon>Ectothiorhodospira</taxon>
    </lineage>
</organism>
<proteinExistence type="predicted"/>
<sequence length="563" mass="63511">MAKVITLPRNGIQKRTQKRGPKKLHDTKNPDEENSENRDPILVKLEELKERHGECYGRWRVNKRDRNDRVFLIQIARNLSSILDWLPRGKRGAVLEKAKSEGSARTGDANKYVTRVTVKDPAGNPELLVKPLTPAVSKYIAIAKAAGDVLKHVPGNTKGPNDCLKRLFRGTYLDEPGHESPTKVPIWADHLAEMLSGVCTMVAEGHNVGHLFDKMTEANIFATDNGKSPEFKISDWLSETFDKHSLRSYEPIDGHFLLFESTEEGMPLAGLPIFAPRTLLFTETHDIDLTSLEHVHNSSIGDYENSCPKTITDGRLTMRLETWLGIAPVANGYDEPCDIWPVLMLKPSLTLELEGYTYAVGRLGATNHSLHIEASWSNDSTSAWKTEDQDVRTIMDLETHFIYWFELYGRSQVCLGWDDEFKFRCDVDSGLWWGTMVNGENIVRIFDRPSQLPTFDIRFPIPETISWLHDIGDFVCASAAPLDTVETRLPPAETIARDLCLNLLHDGPNGHITAGLESDAVRIKAIFEDMENKVCGAFHHASSRFFKDLRDYADRKSDHSEDC</sequence>
<evidence type="ECO:0000313" key="3">
    <source>
        <dbReference type="Proteomes" id="UP000199496"/>
    </source>
</evidence>
<reference evidence="2 3" key="1">
    <citation type="submission" date="2016-10" db="EMBL/GenBank/DDBJ databases">
        <authorList>
            <person name="de Groot N.N."/>
        </authorList>
    </citation>
    <scope>NUCLEOTIDE SEQUENCE [LARGE SCALE GENOMIC DNA]</scope>
    <source>
        <strain evidence="2 3">B7-7</strain>
    </source>
</reference>
<dbReference type="EMBL" id="FOFO01000018">
    <property type="protein sequence ID" value="SEQ13936.1"/>
    <property type="molecule type" value="Genomic_DNA"/>
</dbReference>
<evidence type="ECO:0000256" key="1">
    <source>
        <dbReference type="SAM" id="MobiDB-lite"/>
    </source>
</evidence>
<name>A0A1H9DKB3_9GAMM</name>
<protein>
    <submittedName>
        <fullName evidence="2">Uncharacterized protein</fullName>
    </submittedName>
</protein>
<dbReference type="Proteomes" id="UP000199496">
    <property type="component" value="Unassembled WGS sequence"/>
</dbReference>
<feature type="compositionally biased region" description="Basic and acidic residues" evidence="1">
    <location>
        <begin position="23"/>
        <end position="40"/>
    </location>
</feature>
<evidence type="ECO:0000313" key="2">
    <source>
        <dbReference type="EMBL" id="SEQ13936.1"/>
    </source>
</evidence>
<feature type="region of interest" description="Disordered" evidence="1">
    <location>
        <begin position="1"/>
        <end position="40"/>
    </location>
</feature>